<comment type="caution">
    <text evidence="1">The sequence shown here is derived from an EMBL/GenBank/DDBJ whole genome shotgun (WGS) entry which is preliminary data.</text>
</comment>
<dbReference type="EMBL" id="AEIG01000055">
    <property type="protein sequence ID" value="EGG29359.1"/>
    <property type="molecule type" value="Genomic_DNA"/>
</dbReference>
<organism evidence="1 2">
    <name type="scientific">Aequoribacter fuscus</name>
    <dbReference type="NCBI Taxonomy" id="2518989"/>
    <lineage>
        <taxon>Bacteria</taxon>
        <taxon>Pseudomonadati</taxon>
        <taxon>Pseudomonadota</taxon>
        <taxon>Gammaproteobacteria</taxon>
        <taxon>Cellvibrionales</taxon>
        <taxon>Halieaceae</taxon>
        <taxon>Aequoribacter</taxon>
    </lineage>
</organism>
<sequence>MAALLAACWAVLSNGEPWLRAADLTIEFLGKVSLDYLGFSILNFRYFFCRCLG</sequence>
<keyword evidence="2" id="KW-1185">Reference proteome</keyword>
<evidence type="ECO:0000313" key="1">
    <source>
        <dbReference type="EMBL" id="EGG29359.1"/>
    </source>
</evidence>
<dbReference type="STRING" id="2518989.IMCC3088_1815"/>
<dbReference type="Proteomes" id="UP000005615">
    <property type="component" value="Unassembled WGS sequence"/>
</dbReference>
<reference evidence="1 2" key="1">
    <citation type="journal article" date="2011" name="J. Bacteriol.">
        <title>Genome sequence of strain IMCC3088, a proteorhodopsin-containing marine bacterium belonging to the OM60/NOR5 clade.</title>
        <authorList>
            <person name="Jang Y."/>
            <person name="Oh H.M."/>
            <person name="Kang I."/>
            <person name="Lee K."/>
            <person name="Yang S.J."/>
            <person name="Cho J.C."/>
        </authorList>
    </citation>
    <scope>NUCLEOTIDE SEQUENCE [LARGE SCALE GENOMIC DNA]</scope>
    <source>
        <strain evidence="1 2">IMCC3088</strain>
    </source>
</reference>
<evidence type="ECO:0000313" key="2">
    <source>
        <dbReference type="Proteomes" id="UP000005615"/>
    </source>
</evidence>
<dbReference type="AlphaFoldDB" id="F3L2P1"/>
<accession>F3L2P1</accession>
<proteinExistence type="predicted"/>
<gene>
    <name evidence="1" type="ORF">IMCC3088_1815</name>
</gene>
<name>F3L2P1_9GAMM</name>
<protein>
    <submittedName>
        <fullName evidence="1">Uncharacterized protein</fullName>
    </submittedName>
</protein>